<dbReference type="HOGENOM" id="CLU_009388_3_0_1"/>
<dbReference type="InParanoid" id="W2RTE2"/>
<dbReference type="eggNOG" id="ENOG502S16F">
    <property type="taxonomic scope" value="Eukaryota"/>
</dbReference>
<feature type="compositionally biased region" description="Low complexity" evidence="1">
    <location>
        <begin position="804"/>
        <end position="843"/>
    </location>
</feature>
<dbReference type="STRING" id="1220924.W2RTE2"/>
<reference evidence="3 4" key="1">
    <citation type="submission" date="2013-03" db="EMBL/GenBank/DDBJ databases">
        <title>The Genome Sequence of Phialophora europaea CBS 101466.</title>
        <authorList>
            <consortium name="The Broad Institute Genomics Platform"/>
            <person name="Cuomo C."/>
            <person name="de Hoog S."/>
            <person name="Gorbushina A."/>
            <person name="Walker B."/>
            <person name="Young S.K."/>
            <person name="Zeng Q."/>
            <person name="Gargeya S."/>
            <person name="Fitzgerald M."/>
            <person name="Haas B."/>
            <person name="Abouelleil A."/>
            <person name="Allen A.W."/>
            <person name="Alvarado L."/>
            <person name="Arachchi H.M."/>
            <person name="Berlin A.M."/>
            <person name="Chapman S.B."/>
            <person name="Gainer-Dewar J."/>
            <person name="Goldberg J."/>
            <person name="Griggs A."/>
            <person name="Gujja S."/>
            <person name="Hansen M."/>
            <person name="Howarth C."/>
            <person name="Imamovic A."/>
            <person name="Ireland A."/>
            <person name="Larimer J."/>
            <person name="McCowan C."/>
            <person name="Murphy C."/>
            <person name="Pearson M."/>
            <person name="Poon T.W."/>
            <person name="Priest M."/>
            <person name="Roberts A."/>
            <person name="Saif S."/>
            <person name="Shea T."/>
            <person name="Sisk P."/>
            <person name="Sykes S."/>
            <person name="Wortman J."/>
            <person name="Nusbaum C."/>
            <person name="Birren B."/>
        </authorList>
    </citation>
    <scope>NUCLEOTIDE SEQUENCE [LARGE SCALE GENOMIC DNA]</scope>
    <source>
        <strain evidence="3 4">CBS 101466</strain>
    </source>
</reference>
<feature type="region of interest" description="Disordered" evidence="1">
    <location>
        <begin position="798"/>
        <end position="850"/>
    </location>
</feature>
<dbReference type="Proteomes" id="UP000030752">
    <property type="component" value="Unassembled WGS sequence"/>
</dbReference>
<dbReference type="VEuPathDB" id="FungiDB:HMPREF1541_07045"/>
<gene>
    <name evidence="3" type="ORF">HMPREF1541_07045</name>
</gene>
<evidence type="ECO:0000313" key="3">
    <source>
        <dbReference type="EMBL" id="ETN39003.1"/>
    </source>
</evidence>
<dbReference type="RefSeq" id="XP_008719592.1">
    <property type="nucleotide sequence ID" value="XM_008721370.1"/>
</dbReference>
<proteinExistence type="predicted"/>
<dbReference type="EMBL" id="KB822722">
    <property type="protein sequence ID" value="ETN39003.1"/>
    <property type="molecule type" value="Genomic_DNA"/>
</dbReference>
<evidence type="ECO:0000313" key="4">
    <source>
        <dbReference type="Proteomes" id="UP000030752"/>
    </source>
</evidence>
<evidence type="ECO:0000259" key="2">
    <source>
        <dbReference type="Pfam" id="PF06985"/>
    </source>
</evidence>
<dbReference type="OrthoDB" id="4161209at2759"/>
<name>W2RTE2_CYPE1</name>
<dbReference type="PANTHER" id="PTHR39596:SF2">
    <property type="entry name" value="HET DOMAIN PROTEIN (AFU_ORTHOLOGUE AFUA_1G17550)-RELATED"/>
    <property type="match status" value="1"/>
</dbReference>
<feature type="domain" description="Heterokaryon incompatibility" evidence="2">
    <location>
        <begin position="336"/>
        <end position="435"/>
    </location>
</feature>
<evidence type="ECO:0000256" key="1">
    <source>
        <dbReference type="SAM" id="MobiDB-lite"/>
    </source>
</evidence>
<accession>W2RTE2</accession>
<dbReference type="Pfam" id="PF06985">
    <property type="entry name" value="HET"/>
    <property type="match status" value="1"/>
</dbReference>
<organism evidence="3 4">
    <name type="scientific">Cyphellophora europaea (strain CBS 101466)</name>
    <name type="common">Phialophora europaea</name>
    <dbReference type="NCBI Taxonomy" id="1220924"/>
    <lineage>
        <taxon>Eukaryota</taxon>
        <taxon>Fungi</taxon>
        <taxon>Dikarya</taxon>
        <taxon>Ascomycota</taxon>
        <taxon>Pezizomycotina</taxon>
        <taxon>Eurotiomycetes</taxon>
        <taxon>Chaetothyriomycetidae</taxon>
        <taxon>Chaetothyriales</taxon>
        <taxon>Cyphellophoraceae</taxon>
        <taxon>Cyphellophora</taxon>
    </lineage>
</organism>
<keyword evidence="4" id="KW-1185">Reference proteome</keyword>
<dbReference type="InterPro" id="IPR010730">
    <property type="entry name" value="HET"/>
</dbReference>
<protein>
    <recommendedName>
        <fullName evidence="2">Heterokaryon incompatibility domain-containing protein</fullName>
    </recommendedName>
</protein>
<sequence length="850" mass="98034">MDHLPKPLNQTNHVAVHFYTTERIFKPDDFFTIPAREEYGHTDYQQLMEKGLPENIDIDIAHKFLQDWLFFGLMAQVLGKEIDSFDFNDAASHVVTTRPLKRLLEDWAKRRQLTDREPRTTRHTSHYIRASMALNHARRFTAKYLAHRISDDETDASAEEEELIGIHAKLDKKLTLSIGLLGETLQISRPDLAMFLQHRNPYWTDRSYEQKSWGYSAYCREMMLDKGLCRTEIRRLESILRSTRLTYFVTFFERKDPDLYHTNPECTWRQCAQKPLRRKPMDHLNCDGSQCSLILPGNEIDVFTWVKGGHVPLVRWTHATGIEWYPFDASTEDLTYAAVSHSWKEEIFSTGVDARGRHNRSLPLCQIKRLQDSVDSAIRKSTTIDATSVESKQFSEPNWFYIDALCFPRDATVRATAMQQLNVVYRKAQAVVVWDRDLIQRDKPAEILDANVLIQTGDWCRRLWTLQEAVLARNLYVEFKKGCVSIKDIEEARTLAEKSLHEDYHFLSDSGWPFSKPIAELRNPSCSFKVQRAWEAVQFRQINNPADECLVIAALLDLNVSEIEKIKSTSAHDGNRDLQARRMIKLLDLLDLKPGMGIPAGLIFTCGKRLKQSITATPLGFEWAPMTWLTRQSHVFPQSRPLEMAANLMWRGVQVQLPGILLHPPITNFTDTMLWIPVHPSLHMWYKIQVVLTLEVWRSFWRDRHNSKDIAFLLSVAEPKDRWEIGAVVVSQGSMHDENVRCVQWVCRVWYRLEANTHIVGEMCDRFRQHPDEMSFGERLKVDQKWCIDGVYEPEAKPQVGSASKSQLLVSPPLPPSASSTYTSSPEQTPSSGRAQSSASYSARSRRSGL</sequence>
<dbReference type="PANTHER" id="PTHR39596">
    <property type="match status" value="1"/>
</dbReference>
<dbReference type="AlphaFoldDB" id="W2RTE2"/>
<dbReference type="GeneID" id="19974384"/>